<evidence type="ECO:0000256" key="6">
    <source>
        <dbReference type="ARBA" id="ARBA00023274"/>
    </source>
</evidence>
<dbReference type="EMBL" id="HBUF01357893">
    <property type="protein sequence ID" value="CAG6718802.1"/>
    <property type="molecule type" value="Transcribed_RNA"/>
</dbReference>
<dbReference type="Pfam" id="PF01783">
    <property type="entry name" value="Ribosomal_L32p"/>
    <property type="match status" value="1"/>
</dbReference>
<dbReference type="EMBL" id="HBUF01357894">
    <property type="protein sequence ID" value="CAG6718803.1"/>
    <property type="molecule type" value="Transcribed_RNA"/>
</dbReference>
<dbReference type="GO" id="GO:0003735">
    <property type="term" value="F:structural constituent of ribosome"/>
    <property type="evidence" value="ECO:0007669"/>
    <property type="project" value="InterPro"/>
</dbReference>
<comment type="function">
    <text evidence="9">Component of the mitochondrial large ribosomal subunit (mt-LSU). The mitochondrial ribosome (mitoribosome) is a large ribonucleoprotein complex responsible for the synthesis of proteins inside mitochondria.</text>
</comment>
<dbReference type="InterPro" id="IPR002677">
    <property type="entry name" value="Ribosomal_bL32"/>
</dbReference>
<dbReference type="EMBL" id="HBUF01292462">
    <property type="protein sequence ID" value="CAG6689505.1"/>
    <property type="molecule type" value="Transcribed_RNA"/>
</dbReference>
<dbReference type="PANTHER" id="PTHR21026:SF2">
    <property type="entry name" value="LARGE RIBOSOMAL SUBUNIT PROTEIN BL32M"/>
    <property type="match status" value="1"/>
</dbReference>
<dbReference type="InterPro" id="IPR051991">
    <property type="entry name" value="Mitoribosomal_protein_bL32"/>
</dbReference>
<dbReference type="InterPro" id="IPR011332">
    <property type="entry name" value="Ribosomal_zn-bd"/>
</dbReference>
<feature type="compositionally biased region" description="Basic and acidic residues" evidence="10">
    <location>
        <begin position="194"/>
        <end position="204"/>
    </location>
</feature>
<evidence type="ECO:0000313" key="11">
    <source>
        <dbReference type="EMBL" id="CAG6783486.1"/>
    </source>
</evidence>
<feature type="region of interest" description="Disordered" evidence="10">
    <location>
        <begin position="185"/>
        <end position="204"/>
    </location>
</feature>
<dbReference type="SUPFAM" id="SSF57829">
    <property type="entry name" value="Zn-binding ribosomal proteins"/>
    <property type="match status" value="1"/>
</dbReference>
<reference evidence="11" key="1">
    <citation type="submission" date="2021-05" db="EMBL/GenBank/DDBJ databases">
        <authorList>
            <person name="Alioto T."/>
            <person name="Alioto T."/>
            <person name="Gomez Garrido J."/>
        </authorList>
    </citation>
    <scope>NUCLEOTIDE SEQUENCE</scope>
</reference>
<evidence type="ECO:0000256" key="8">
    <source>
        <dbReference type="ARBA" id="ARBA00042577"/>
    </source>
</evidence>
<dbReference type="EMBL" id="HBUF01142154">
    <property type="protein sequence ID" value="CAG6646477.1"/>
    <property type="molecule type" value="Transcribed_RNA"/>
</dbReference>
<protein>
    <recommendedName>
        <fullName evidence="7">Large ribosomal subunit protein bL32m</fullName>
    </recommendedName>
    <alternativeName>
        <fullName evidence="8">39S ribosomal protein L32, mitochondrial</fullName>
    </alternativeName>
</protein>
<dbReference type="EMBL" id="HBUF01632754">
    <property type="protein sequence ID" value="CAG6783485.1"/>
    <property type="molecule type" value="Transcribed_RNA"/>
</dbReference>
<evidence type="ECO:0000256" key="10">
    <source>
        <dbReference type="SAM" id="MobiDB-lite"/>
    </source>
</evidence>
<evidence type="ECO:0000256" key="4">
    <source>
        <dbReference type="ARBA" id="ARBA00022980"/>
    </source>
</evidence>
<dbReference type="GO" id="GO:0006412">
    <property type="term" value="P:translation"/>
    <property type="evidence" value="ECO:0007669"/>
    <property type="project" value="InterPro"/>
</dbReference>
<dbReference type="EMBL" id="HBUF01142153">
    <property type="protein sequence ID" value="CAG6646476.1"/>
    <property type="molecule type" value="Transcribed_RNA"/>
</dbReference>
<keyword evidence="4 11" id="KW-0689">Ribosomal protein</keyword>
<name>A0A8D9BLB3_9HEMI</name>
<dbReference type="EMBL" id="HBUF01632755">
    <property type="protein sequence ID" value="CAG6783486.1"/>
    <property type="molecule type" value="Transcribed_RNA"/>
</dbReference>
<dbReference type="GO" id="GO:0005762">
    <property type="term" value="C:mitochondrial large ribosomal subunit"/>
    <property type="evidence" value="ECO:0007669"/>
    <property type="project" value="TreeGrafter"/>
</dbReference>
<keyword evidence="6" id="KW-0687">Ribonucleoprotein</keyword>
<evidence type="ECO:0000256" key="9">
    <source>
        <dbReference type="ARBA" id="ARBA00045766"/>
    </source>
</evidence>
<keyword evidence="5" id="KW-0496">Mitochondrion</keyword>
<dbReference type="EMBL" id="HBUF01292461">
    <property type="protein sequence ID" value="CAG6689504.1"/>
    <property type="molecule type" value="Transcribed_RNA"/>
</dbReference>
<evidence type="ECO:0000256" key="3">
    <source>
        <dbReference type="ARBA" id="ARBA00022946"/>
    </source>
</evidence>
<evidence type="ECO:0000256" key="2">
    <source>
        <dbReference type="ARBA" id="ARBA00008560"/>
    </source>
</evidence>
<organism evidence="11">
    <name type="scientific">Cacopsylla melanoneura</name>
    <dbReference type="NCBI Taxonomy" id="428564"/>
    <lineage>
        <taxon>Eukaryota</taxon>
        <taxon>Metazoa</taxon>
        <taxon>Ecdysozoa</taxon>
        <taxon>Arthropoda</taxon>
        <taxon>Hexapoda</taxon>
        <taxon>Insecta</taxon>
        <taxon>Pterygota</taxon>
        <taxon>Neoptera</taxon>
        <taxon>Paraneoptera</taxon>
        <taxon>Hemiptera</taxon>
        <taxon>Sternorrhyncha</taxon>
        <taxon>Psylloidea</taxon>
        <taxon>Psyllidae</taxon>
        <taxon>Psyllinae</taxon>
        <taxon>Cacopsylla</taxon>
    </lineage>
</organism>
<evidence type="ECO:0000256" key="5">
    <source>
        <dbReference type="ARBA" id="ARBA00023128"/>
    </source>
</evidence>
<evidence type="ECO:0000256" key="7">
    <source>
        <dbReference type="ARBA" id="ARBA00039935"/>
    </source>
</evidence>
<dbReference type="PANTHER" id="PTHR21026">
    <property type="entry name" value="39S RIBOSOMAL PROTEIN L32, MITOCHONDRIAL"/>
    <property type="match status" value="1"/>
</dbReference>
<proteinExistence type="inferred from homology"/>
<dbReference type="EMBL" id="HBUF01142155">
    <property type="protein sequence ID" value="CAG6646478.1"/>
    <property type="molecule type" value="Transcribed_RNA"/>
</dbReference>
<comment type="similarity">
    <text evidence="2">Belongs to the bacterial ribosomal protein bL32 family.</text>
</comment>
<sequence>MLSKAQLALSKLKFNLLNLEHTLVSTLGFEQPPPLDFNVAQVQNKSLPEPKIVTKLSLRELFDTSILWAAPKRRKSLEKRMQNRYGFPDQVWKMLTPRTDLTVCNTCGYTHHRKTLCGSCYAKVKEETTKLQDKIVEALGLSPVEKEVVVLYKGEKENASDEFYKNHKVIEVEAERPAWFSKNLLQKTTQKPSDSTDVKPTELG</sequence>
<comment type="subcellular location">
    <subcellularLocation>
        <location evidence="1">Mitochondrion</location>
    </subcellularLocation>
</comment>
<dbReference type="EMBL" id="HBUF01292463">
    <property type="protein sequence ID" value="CAG6689506.1"/>
    <property type="molecule type" value="Transcribed_RNA"/>
</dbReference>
<keyword evidence="3" id="KW-0809">Transit peptide</keyword>
<evidence type="ECO:0000256" key="1">
    <source>
        <dbReference type="ARBA" id="ARBA00004173"/>
    </source>
</evidence>
<accession>A0A8D9BLB3</accession>
<dbReference type="AlphaFoldDB" id="A0A8D9BLB3"/>